<comment type="caution">
    <text evidence="2">The sequence shown here is derived from an EMBL/GenBank/DDBJ whole genome shotgun (WGS) entry which is preliminary data.</text>
</comment>
<dbReference type="RefSeq" id="WP_344645327.1">
    <property type="nucleotide sequence ID" value="NZ_BAAASS010000015.1"/>
</dbReference>
<name>A0ABW0DKU7_STRFI</name>
<gene>
    <name evidence="2" type="ORF">ACFPN6_36280</name>
</gene>
<dbReference type="EMBL" id="JBHSKL010000059">
    <property type="protein sequence ID" value="MFC5229889.1"/>
    <property type="molecule type" value="Genomic_DNA"/>
</dbReference>
<keyword evidence="3" id="KW-1185">Reference proteome</keyword>
<dbReference type="Proteomes" id="UP001596156">
    <property type="component" value="Unassembled WGS sequence"/>
</dbReference>
<protein>
    <submittedName>
        <fullName evidence="2">Uncharacterized protein</fullName>
    </submittedName>
</protein>
<evidence type="ECO:0000256" key="1">
    <source>
        <dbReference type="SAM" id="MobiDB-lite"/>
    </source>
</evidence>
<feature type="region of interest" description="Disordered" evidence="1">
    <location>
        <begin position="1"/>
        <end position="33"/>
    </location>
</feature>
<organism evidence="2 3">
    <name type="scientific">Streptomyces fimbriatus</name>
    <dbReference type="NCBI Taxonomy" id="68197"/>
    <lineage>
        <taxon>Bacteria</taxon>
        <taxon>Bacillati</taxon>
        <taxon>Actinomycetota</taxon>
        <taxon>Actinomycetes</taxon>
        <taxon>Kitasatosporales</taxon>
        <taxon>Streptomycetaceae</taxon>
        <taxon>Streptomyces</taxon>
    </lineage>
</organism>
<sequence>MEAGEGDARRQPHESFTVTVTAADGPRAQVPDPPFDDSAPLLAVTLETMPGGGGQACLPFLHLDLAGRPGAEAVVRGLRRAETVLDKALSLFVHSSGNGYVGITVTERTPSTGAEPDGETGPGQRVLRVAVDPVLHAAGLAAAARSGRLVMVHHWSSTEGVRRRSLLPVDVDREMLERIVRAALTHPRSVQVGLFGGYEQSGI</sequence>
<proteinExistence type="predicted"/>
<evidence type="ECO:0000313" key="2">
    <source>
        <dbReference type="EMBL" id="MFC5229889.1"/>
    </source>
</evidence>
<reference evidence="3" key="1">
    <citation type="journal article" date="2019" name="Int. J. Syst. Evol. Microbiol.">
        <title>The Global Catalogue of Microorganisms (GCM) 10K type strain sequencing project: providing services to taxonomists for standard genome sequencing and annotation.</title>
        <authorList>
            <consortium name="The Broad Institute Genomics Platform"/>
            <consortium name="The Broad Institute Genome Sequencing Center for Infectious Disease"/>
            <person name="Wu L."/>
            <person name="Ma J."/>
        </authorList>
    </citation>
    <scope>NUCLEOTIDE SEQUENCE [LARGE SCALE GENOMIC DNA]</scope>
    <source>
        <strain evidence="3">CCM 8479</strain>
    </source>
</reference>
<accession>A0ABW0DKU7</accession>
<feature type="compositionally biased region" description="Basic and acidic residues" evidence="1">
    <location>
        <begin position="1"/>
        <end position="13"/>
    </location>
</feature>
<evidence type="ECO:0000313" key="3">
    <source>
        <dbReference type="Proteomes" id="UP001596156"/>
    </source>
</evidence>